<dbReference type="GO" id="GO:0019894">
    <property type="term" value="F:kinesin binding"/>
    <property type="evidence" value="ECO:0007669"/>
    <property type="project" value="InterPro"/>
</dbReference>
<feature type="coiled-coil region" evidence="6">
    <location>
        <begin position="1015"/>
        <end position="1049"/>
    </location>
</feature>
<proteinExistence type="evidence at transcript level"/>
<dbReference type="InterPro" id="IPR007794">
    <property type="entry name" value="Rib_rcpt_KP"/>
</dbReference>
<dbReference type="GO" id="GO:0007018">
    <property type="term" value="P:microtubule-based movement"/>
    <property type="evidence" value="ECO:0007669"/>
    <property type="project" value="InterPro"/>
</dbReference>
<evidence type="ECO:0000256" key="6">
    <source>
        <dbReference type="SAM" id="Coils"/>
    </source>
</evidence>
<dbReference type="PANTHER" id="PTHR18864">
    <property type="entry name" value="KINECTIN"/>
    <property type="match status" value="1"/>
</dbReference>
<evidence type="ECO:0000256" key="8">
    <source>
        <dbReference type="SAM" id="Phobius"/>
    </source>
</evidence>
<feature type="transmembrane region" description="Helical" evidence="8">
    <location>
        <begin position="7"/>
        <end position="29"/>
    </location>
</feature>
<reference evidence="10" key="1">
    <citation type="journal article" date="2014" name="Biol. Direct">
        <title>A new rhesus macaque assembly and annotation for next-generation sequencing analyses.</title>
        <authorList>
            <person name="Zimin A.V."/>
            <person name="Cornish A.S."/>
            <person name="Maudhoo M.D."/>
            <person name="Gibbs R.M."/>
            <person name="Zhang X."/>
            <person name="Pandey S."/>
            <person name="Meehan D.T."/>
            <person name="Wipfler K."/>
            <person name="Bosinger S.E."/>
            <person name="Johnson Z.P."/>
            <person name="Tharp G.K."/>
            <person name="Marcais G."/>
            <person name="Roberts M."/>
            <person name="Ferguson B."/>
            <person name="Fox H.S."/>
            <person name="Treangen T."/>
            <person name="Salzberg S.L."/>
            <person name="Yorke J.A."/>
            <person name="Norgren R.B.Jr."/>
        </authorList>
    </citation>
    <scope>NUCLEOTIDE SEQUENCE</scope>
    <source>
        <tissue evidence="10">Caudate</tissue>
        <tissue evidence="12">Testis</tissue>
        <tissue evidence="11">Thymus</tissue>
    </source>
</reference>
<feature type="region of interest" description="Disordered" evidence="7">
    <location>
        <begin position="108"/>
        <end position="218"/>
    </location>
</feature>
<evidence type="ECO:0000256" key="4">
    <source>
        <dbReference type="ARBA" id="ARBA00022989"/>
    </source>
</evidence>
<keyword evidence="2 8" id="KW-0812">Transmembrane</keyword>
<evidence type="ECO:0000256" key="7">
    <source>
        <dbReference type="SAM" id="MobiDB-lite"/>
    </source>
</evidence>
<feature type="coiled-coil region" evidence="6">
    <location>
        <begin position="564"/>
        <end position="983"/>
    </location>
</feature>
<dbReference type="Pfam" id="PF05104">
    <property type="entry name" value="Rib_recp_KP_reg"/>
    <property type="match status" value="1"/>
</dbReference>
<feature type="coiled-coil region" evidence="6">
    <location>
        <begin position="341"/>
        <end position="496"/>
    </location>
</feature>
<dbReference type="GO" id="GO:0015031">
    <property type="term" value="P:protein transport"/>
    <property type="evidence" value="ECO:0007669"/>
    <property type="project" value="InterPro"/>
</dbReference>
<evidence type="ECO:0000256" key="5">
    <source>
        <dbReference type="ARBA" id="ARBA00023136"/>
    </source>
</evidence>
<evidence type="ECO:0000256" key="1">
    <source>
        <dbReference type="ARBA" id="ARBA00004389"/>
    </source>
</evidence>
<feature type="compositionally biased region" description="Basic residues" evidence="7">
    <location>
        <begin position="161"/>
        <end position="171"/>
    </location>
</feature>
<keyword evidence="3" id="KW-0256">Endoplasmic reticulum</keyword>
<organism evidence="10">
    <name type="scientific">Macaca mulatta</name>
    <name type="common">Rhesus macaque</name>
    <dbReference type="NCBI Taxonomy" id="9544"/>
    <lineage>
        <taxon>Eukaryota</taxon>
        <taxon>Metazoa</taxon>
        <taxon>Chordata</taxon>
        <taxon>Craniata</taxon>
        <taxon>Vertebrata</taxon>
        <taxon>Euteleostomi</taxon>
        <taxon>Mammalia</taxon>
        <taxon>Eutheria</taxon>
        <taxon>Euarchontoglires</taxon>
        <taxon>Primates</taxon>
        <taxon>Haplorrhini</taxon>
        <taxon>Catarrhini</taxon>
        <taxon>Cercopithecidae</taxon>
        <taxon>Cercopithecinae</taxon>
        <taxon>Macaca</taxon>
    </lineage>
</organism>
<keyword evidence="4 8" id="KW-1133">Transmembrane helix</keyword>
<feature type="coiled-coil region" evidence="6">
    <location>
        <begin position="1086"/>
        <end position="1218"/>
    </location>
</feature>
<feature type="domain" description="Ribosome receptor lysine/proline rich" evidence="9">
    <location>
        <begin position="29"/>
        <end position="164"/>
    </location>
</feature>
<feature type="compositionally biased region" description="Basic and acidic residues" evidence="7">
    <location>
        <begin position="172"/>
        <end position="182"/>
    </location>
</feature>
<evidence type="ECO:0000313" key="11">
    <source>
        <dbReference type="EMBL" id="AFH32351.1"/>
    </source>
</evidence>
<evidence type="ECO:0000256" key="3">
    <source>
        <dbReference type="ARBA" id="ARBA00022824"/>
    </source>
</evidence>
<gene>
    <name evidence="10" type="primary">KTN1</name>
</gene>
<dbReference type="InterPro" id="IPR024854">
    <property type="entry name" value="Kinectin"/>
</dbReference>
<comment type="subcellular location">
    <subcellularLocation>
        <location evidence="1">Endoplasmic reticulum membrane</location>
        <topology evidence="1">Single-pass membrane protein</topology>
    </subcellularLocation>
</comment>
<protein>
    <submittedName>
        <fullName evidence="10">Kinectin isoform c</fullName>
    </submittedName>
</protein>
<feature type="compositionally biased region" description="Basic and acidic residues" evidence="7">
    <location>
        <begin position="121"/>
        <end position="135"/>
    </location>
</feature>
<evidence type="ECO:0000256" key="2">
    <source>
        <dbReference type="ARBA" id="ARBA00022692"/>
    </source>
</evidence>
<dbReference type="GO" id="GO:0005789">
    <property type="term" value="C:endoplasmic reticulum membrane"/>
    <property type="evidence" value="ECO:0007669"/>
    <property type="project" value="UniProtKB-SubCell"/>
</dbReference>
<keyword evidence="6" id="KW-0175">Coiled coil</keyword>
<name>H9FUA2_MACMU</name>
<accession>H9FUA2</accession>
<evidence type="ECO:0000259" key="9">
    <source>
        <dbReference type="Pfam" id="PF05104"/>
    </source>
</evidence>
<dbReference type="EMBL" id="JV047030">
    <property type="protein sequence ID" value="AFI37101.1"/>
    <property type="molecule type" value="mRNA"/>
</dbReference>
<keyword evidence="5 8" id="KW-0472">Membrane</keyword>
<evidence type="ECO:0000313" key="12">
    <source>
        <dbReference type="EMBL" id="AFI37101.1"/>
    </source>
</evidence>
<sequence length="1300" mass="149720">MEFYESAYFIVLIPSIVITVIFLFFWLFMKETLYDEVLAKQKREQKLIPTKTDKKKAEKKKNKKKEIQNGNLHESDSESVPRDFKLSDALAVEDDQVVPVPLNVVETSSSVRERKKKEKKQKPVLEEQVIKESDASKIPGKKVEPVPVTKQPTPPSEAAASKKKPGQKKSKNGSDDQDKKVETLIVPSKRQEALPLHQETKQESGSGKKKASSKKQKTENVFVDEPLIHATAYIPLMDNADSSPVVDKREVIDLLKPDQVEGIQKSGTKKLKTETDKENAEVKFKDFLLSLKTMMFSEDEALCVVDLLKEKSGVIQDALKKSSKGELTTLVHQLQEKDKLLAAVKEDAAATKDRCKQLTQEMMSEKERSNVVIARMKDRIGTLEKEHNVFQNKIHVSYQETQQMQMKFQQVREQMEAEIAHLKQENGILRDAVSNTTNQLESKQSAELNKLRQDYARLVNELTEKTGKLQQEEVQKKNAEQAVTQLKVQLQEAERRWEEVQSYIRKRTAEHEAAQQDLQSKFVAKENEVQSLHSKLTDTLVSKQQLEQRLMQLMESEQKRVNKEESLQMQVQDILEQNEALKAQIQQFHSQIAAQTSASVLAEELHKVIAEKDKQIKQTEDSLANERDHLTSKEEELKDIQNMNFLLKAEVQKLQALANEQAAAAHELEKMQQSVYVKDDKIRLLEEQLQHEISNKMEEFKILNDQNKALKLEVQKLQTLVSEQPNKDVVEQMEKCIQEKDEKLKTVEELLETGLIQVATKEEELNAIRTENSSLTKEVQDLKAKQNDQVSFASLVEELKKVIHEKDGKIKSVEELLEAELLKVANKEKTVQDLKQEIKALKEEIGNVQLEKAQQLSITSQVQELQNLLKGKEEQMNTMKAVLEEKEKDLANTGKWLQDLQEENESLKAHVQEVAQHNLKEVSSASQFEELEIVLKEKENELKRVEAMLKERESDLSSKTKLLQDVQDENKLFKSQIEQLKQQNYQQASSFPPHEELLKVISEREKEISGLWNELDSLKDAVEHQRKKNNERQQQVEAVELEAKEVLKKLFPKVSVPSNLSYSEWLHGFEKKAKECMAGTSGSEEVKVLEHKLKEADEMHTLLQLECEKYKSVLAETEGILQKLQRSVEQEENKWKVKVDESHKTIKQMQSSFTSSEQELERLRRENKDIENLRREREHLEMELEKAEMERSTYVTEVRELKAQLNETLTKLRTEQNERQKVAGDLHKAQQSLELIQSKIVKAAGDITVIENSDVSPETESSEKETMSVSLNQTVTQLQQLLQAVNQQLTKEKEHYQVLE</sequence>
<dbReference type="EMBL" id="JU475547">
    <property type="protein sequence ID" value="AFH32351.1"/>
    <property type="molecule type" value="mRNA"/>
</dbReference>
<dbReference type="EMBL" id="JU334458">
    <property type="protein sequence ID" value="AFE78211.1"/>
    <property type="molecule type" value="mRNA"/>
</dbReference>
<feature type="region of interest" description="Disordered" evidence="7">
    <location>
        <begin position="48"/>
        <end position="81"/>
    </location>
</feature>
<dbReference type="PANTHER" id="PTHR18864:SF1">
    <property type="entry name" value="KINECTIN"/>
    <property type="match status" value="1"/>
</dbReference>
<evidence type="ECO:0000313" key="10">
    <source>
        <dbReference type="EMBL" id="AFE78211.1"/>
    </source>
</evidence>